<accession>A0A150N6P1</accession>
<dbReference type="AlphaFoldDB" id="A0A150N6P1"/>
<dbReference type="SUPFAM" id="SSF51905">
    <property type="entry name" value="FAD/NAD(P)-binding domain"/>
    <property type="match status" value="1"/>
</dbReference>
<organism evidence="1 2">
    <name type="scientific">Parageobacillus toebii</name>
    <dbReference type="NCBI Taxonomy" id="153151"/>
    <lineage>
        <taxon>Bacteria</taxon>
        <taxon>Bacillati</taxon>
        <taxon>Bacillota</taxon>
        <taxon>Bacilli</taxon>
        <taxon>Bacillales</taxon>
        <taxon>Anoxybacillaceae</taxon>
        <taxon>Parageobacillus</taxon>
    </lineage>
</organism>
<evidence type="ECO:0000313" key="2">
    <source>
        <dbReference type="Proteomes" id="UP000075324"/>
    </source>
</evidence>
<sequence>MKSHYDVIVVGAGPAGIFTRITATKARDFSHRDEVAE</sequence>
<dbReference type="InterPro" id="IPR036188">
    <property type="entry name" value="FAD/NAD-bd_sf"/>
</dbReference>
<proteinExistence type="predicted"/>
<gene>
    <name evidence="1" type="ORF">B4110_2003</name>
</gene>
<comment type="caution">
    <text evidence="1">The sequence shown here is derived from an EMBL/GenBank/DDBJ whole genome shotgun (WGS) entry which is preliminary data.</text>
</comment>
<reference evidence="1 2" key="1">
    <citation type="submission" date="2016-01" db="EMBL/GenBank/DDBJ databases">
        <title>Draft Genome Sequences of Seven Thermophilic Sporeformers Isolated from Foods.</title>
        <authorList>
            <person name="Berendsen E.M."/>
            <person name="Wells-Bennik M.H."/>
            <person name="Krawcyk A.O."/>
            <person name="De Jong A."/>
            <person name="Holsappel S."/>
            <person name="Eijlander R.T."/>
            <person name="Kuipers O.P."/>
        </authorList>
    </citation>
    <scope>NUCLEOTIDE SEQUENCE [LARGE SCALE GENOMIC DNA]</scope>
    <source>
        <strain evidence="1 2">B4110</strain>
    </source>
</reference>
<dbReference type="Proteomes" id="UP000075324">
    <property type="component" value="Unassembled WGS sequence"/>
</dbReference>
<name>A0A150N6P1_9BACL</name>
<dbReference type="Gene3D" id="3.50.50.60">
    <property type="entry name" value="FAD/NAD(P)-binding domain"/>
    <property type="match status" value="1"/>
</dbReference>
<dbReference type="RefSeq" id="WP_216368391.1">
    <property type="nucleotide sequence ID" value="NZ_JARTKR010000057.1"/>
</dbReference>
<evidence type="ECO:0000313" key="1">
    <source>
        <dbReference type="EMBL" id="KYD32381.1"/>
    </source>
</evidence>
<protein>
    <submittedName>
        <fullName evidence="1">Uncharacterized protein</fullName>
    </submittedName>
</protein>
<dbReference type="EMBL" id="LQYW01000014">
    <property type="protein sequence ID" value="KYD32381.1"/>
    <property type="molecule type" value="Genomic_DNA"/>
</dbReference>